<protein>
    <submittedName>
        <fullName evidence="1">Uncharacterized protein</fullName>
    </submittedName>
</protein>
<accession>A0AAD8IS94</accession>
<comment type="caution">
    <text evidence="1">The sequence shown here is derived from an EMBL/GenBank/DDBJ whole genome shotgun (WGS) entry which is preliminary data.</text>
</comment>
<evidence type="ECO:0000313" key="2">
    <source>
        <dbReference type="Proteomes" id="UP001237642"/>
    </source>
</evidence>
<reference evidence="1" key="2">
    <citation type="submission" date="2023-05" db="EMBL/GenBank/DDBJ databases">
        <authorList>
            <person name="Schelkunov M.I."/>
        </authorList>
    </citation>
    <scope>NUCLEOTIDE SEQUENCE</scope>
    <source>
        <strain evidence="1">Hsosn_3</strain>
        <tissue evidence="1">Leaf</tissue>
    </source>
</reference>
<dbReference type="EMBL" id="JAUIZM010000004">
    <property type="protein sequence ID" value="KAK1389095.1"/>
    <property type="molecule type" value="Genomic_DNA"/>
</dbReference>
<keyword evidence="2" id="KW-1185">Reference proteome</keyword>
<name>A0AAD8IS94_9APIA</name>
<dbReference type="AlphaFoldDB" id="A0AAD8IS94"/>
<sequence length="121" mass="13147">MKDSVAETRLTQQTRGIVSAFSSMDHFSSGYDPPLLLGPLKSPNKGENAISRSFAVAIGVARLYTTSLSLLCSGRPKRKGSIPAILECLFSSARSIARSKQDEVAPLRRQGPFRTSTYELV</sequence>
<evidence type="ECO:0000313" key="1">
    <source>
        <dbReference type="EMBL" id="KAK1389095.1"/>
    </source>
</evidence>
<reference evidence="1" key="1">
    <citation type="submission" date="2023-02" db="EMBL/GenBank/DDBJ databases">
        <title>Genome of toxic invasive species Heracleum sosnowskyi carries increased number of genes despite the absence of recent whole-genome duplications.</title>
        <authorList>
            <person name="Schelkunov M."/>
            <person name="Shtratnikova V."/>
            <person name="Makarenko M."/>
            <person name="Klepikova A."/>
            <person name="Omelchenko D."/>
            <person name="Novikova G."/>
            <person name="Obukhova E."/>
            <person name="Bogdanov V."/>
            <person name="Penin A."/>
            <person name="Logacheva M."/>
        </authorList>
    </citation>
    <scope>NUCLEOTIDE SEQUENCE</scope>
    <source>
        <strain evidence="1">Hsosn_3</strain>
        <tissue evidence="1">Leaf</tissue>
    </source>
</reference>
<organism evidence="1 2">
    <name type="scientific">Heracleum sosnowskyi</name>
    <dbReference type="NCBI Taxonomy" id="360622"/>
    <lineage>
        <taxon>Eukaryota</taxon>
        <taxon>Viridiplantae</taxon>
        <taxon>Streptophyta</taxon>
        <taxon>Embryophyta</taxon>
        <taxon>Tracheophyta</taxon>
        <taxon>Spermatophyta</taxon>
        <taxon>Magnoliopsida</taxon>
        <taxon>eudicotyledons</taxon>
        <taxon>Gunneridae</taxon>
        <taxon>Pentapetalae</taxon>
        <taxon>asterids</taxon>
        <taxon>campanulids</taxon>
        <taxon>Apiales</taxon>
        <taxon>Apiaceae</taxon>
        <taxon>Apioideae</taxon>
        <taxon>apioid superclade</taxon>
        <taxon>Tordylieae</taxon>
        <taxon>Tordyliinae</taxon>
        <taxon>Heracleum</taxon>
    </lineage>
</organism>
<proteinExistence type="predicted"/>
<gene>
    <name evidence="1" type="ORF">POM88_017273</name>
</gene>
<dbReference type="Proteomes" id="UP001237642">
    <property type="component" value="Unassembled WGS sequence"/>
</dbReference>